<keyword evidence="6" id="KW-0325">Glycoprotein</keyword>
<gene>
    <name evidence="9" type="primary">TMEM161B</name>
</gene>
<sequence length="664" mass="72951">MSWCSTSPSGSSAGPDAEELPGTSSGALGRGPGEPGSEAAGPSEQGRSSRPPRAAHAPCSSRGPAMRRAWRMRCGGTRALLGPSQPVPVSLWWLLARSCWPWPCLPGRERVAGRRRAPPSLSARLVYRRFRQEPDAKLGAVPAARPVLPVSTLSQASLRAARRGLAPAGPLRDLGCGQPARGLAGAGPPRRSGAGPGRAGPGGGFMRCERGRGGRLERLERRAAPAGAACLRWYQHPTEEELRILAGKQRGKSKKDRKYNGHIENKPLTIPKDIDLHLETKSVTERDTIALHYFPEYQWLVDFTVAATVVYVVTEAYYSIVKPPQEMNISVVWCLLVLAFAVKVLFSLTTHYFKVEEGGERSVCVTFGFFFFVKAMAILIVTENYLEFGLESGFSNFSESAMQFLEKQGLESQGPVSKLTFKLFLAVLCSLIGAFLTFPGLRLAQMHLDALNLATEKVTQTLLHINFLAPLFMVLLWVKPITKDYIMNPPLGKESIPLMSEDTFDTMRLWIIILLCALRLAMMRSHLQAYLNLAQKSVDQMKKEAGRISTVDLQKMVARVFYYLCVIALQYVAPLVMLLHTTLLLKTLGNYSWGIYPELNSNTPVENSLLPNSASSESLPADGKMKVTVVQITMALGSLKNIFTPLLFRGLLSFLTWSLCTGGK</sequence>
<feature type="transmembrane region" description="Helical" evidence="8">
    <location>
        <begin position="560"/>
        <end position="585"/>
    </location>
</feature>
<feature type="compositionally biased region" description="Polar residues" evidence="7">
    <location>
        <begin position="1"/>
        <end position="12"/>
    </location>
</feature>
<feature type="region of interest" description="Disordered" evidence="7">
    <location>
        <begin position="1"/>
        <end position="66"/>
    </location>
</feature>
<evidence type="ECO:0000313" key="10">
    <source>
        <dbReference type="Proteomes" id="UP000694412"/>
    </source>
</evidence>
<dbReference type="Ensembl" id="ENSCJPT00005000686.1">
    <property type="protein sequence ID" value="ENSCJPP00005000366.1"/>
    <property type="gene ID" value="ENSCJPG00005000442.1"/>
</dbReference>
<feature type="compositionally biased region" description="Gly residues" evidence="7">
    <location>
        <begin position="194"/>
        <end position="205"/>
    </location>
</feature>
<keyword evidence="4 8" id="KW-1133">Transmembrane helix</keyword>
<dbReference type="PANTHER" id="PTHR13624">
    <property type="entry name" value="RE42071P"/>
    <property type="match status" value="1"/>
</dbReference>
<protein>
    <submittedName>
        <fullName evidence="9">Transmembrane protein 161B</fullName>
    </submittedName>
</protein>
<evidence type="ECO:0000313" key="9">
    <source>
        <dbReference type="Ensembl" id="ENSCJPP00005000366.1"/>
    </source>
</evidence>
<dbReference type="PANTHER" id="PTHR13624:SF3">
    <property type="entry name" value="TRANSMEMBRANE PROTEIN 161B"/>
    <property type="match status" value="1"/>
</dbReference>
<dbReference type="GO" id="GO:0098901">
    <property type="term" value="P:regulation of cardiac muscle cell action potential"/>
    <property type="evidence" value="ECO:0007669"/>
    <property type="project" value="Ensembl"/>
</dbReference>
<evidence type="ECO:0000256" key="1">
    <source>
        <dbReference type="ARBA" id="ARBA00004141"/>
    </source>
</evidence>
<evidence type="ECO:0000256" key="8">
    <source>
        <dbReference type="SAM" id="Phobius"/>
    </source>
</evidence>
<reference evidence="9" key="1">
    <citation type="submission" date="2015-11" db="EMBL/GenBank/DDBJ databases">
        <authorList>
            <consortium name="International Coturnix japonica Genome Analysis Consortium"/>
            <person name="Warren W."/>
            <person name="Burt D.W."/>
            <person name="Antin P.B."/>
            <person name="Lanford R."/>
            <person name="Gros J."/>
            <person name="Wilson R.K."/>
        </authorList>
    </citation>
    <scope>NUCLEOTIDE SEQUENCE [LARGE SCALE GENOMIC DNA]</scope>
</reference>
<evidence type="ECO:0000256" key="4">
    <source>
        <dbReference type="ARBA" id="ARBA00022989"/>
    </source>
</evidence>
<keyword evidence="10" id="KW-1185">Reference proteome</keyword>
<feature type="transmembrane region" description="Helical" evidence="8">
    <location>
        <begin position="330"/>
        <end position="353"/>
    </location>
</feature>
<feature type="transmembrane region" description="Helical" evidence="8">
    <location>
        <begin position="423"/>
        <end position="441"/>
    </location>
</feature>
<dbReference type="Ensembl" id="ENSCJPT00005000671.1">
    <property type="protein sequence ID" value="ENSCJPP00005000359.1"/>
    <property type="gene ID" value="ENSCJPG00005000442.1"/>
</dbReference>
<dbReference type="Pfam" id="PF10268">
    <property type="entry name" value="Tmemb_161AB"/>
    <property type="match status" value="1"/>
</dbReference>
<comment type="similarity">
    <text evidence="2">Belongs to the TMEM161 family.</text>
</comment>
<dbReference type="GO" id="GO:0016020">
    <property type="term" value="C:membrane"/>
    <property type="evidence" value="ECO:0007669"/>
    <property type="project" value="UniProtKB-SubCell"/>
</dbReference>
<comment type="subcellular location">
    <subcellularLocation>
        <location evidence="1">Membrane</location>
        <topology evidence="1">Multi-pass membrane protein</topology>
    </subcellularLocation>
</comment>
<evidence type="ECO:0000256" key="7">
    <source>
        <dbReference type="SAM" id="MobiDB-lite"/>
    </source>
</evidence>
<evidence type="ECO:0000256" key="2">
    <source>
        <dbReference type="ARBA" id="ARBA00009706"/>
    </source>
</evidence>
<keyword evidence="5 8" id="KW-0472">Membrane</keyword>
<keyword evidence="3 8" id="KW-0812">Transmembrane</keyword>
<accession>A0A8C2SN74</accession>
<feature type="transmembrane region" description="Helical" evidence="8">
    <location>
        <begin position="297"/>
        <end position="318"/>
    </location>
</feature>
<dbReference type="Ensembl" id="ENSCJPT00005000697.1">
    <property type="protein sequence ID" value="ENSCJPP00005000371.1"/>
    <property type="gene ID" value="ENSCJPG00005000442.1"/>
</dbReference>
<name>A0A8C2SN74_COTJA</name>
<dbReference type="Proteomes" id="UP000694412">
    <property type="component" value="Chromosome Z"/>
</dbReference>
<feature type="compositionally biased region" description="Low complexity" evidence="7">
    <location>
        <begin position="170"/>
        <end position="193"/>
    </location>
</feature>
<organism evidence="9 10">
    <name type="scientific">Coturnix japonica</name>
    <name type="common">Japanese quail</name>
    <name type="synonym">Coturnix coturnix japonica</name>
    <dbReference type="NCBI Taxonomy" id="93934"/>
    <lineage>
        <taxon>Eukaryota</taxon>
        <taxon>Metazoa</taxon>
        <taxon>Chordata</taxon>
        <taxon>Craniata</taxon>
        <taxon>Vertebrata</taxon>
        <taxon>Euteleostomi</taxon>
        <taxon>Archelosauria</taxon>
        <taxon>Archosauria</taxon>
        <taxon>Dinosauria</taxon>
        <taxon>Saurischia</taxon>
        <taxon>Theropoda</taxon>
        <taxon>Coelurosauria</taxon>
        <taxon>Aves</taxon>
        <taxon>Neognathae</taxon>
        <taxon>Galloanserae</taxon>
        <taxon>Galliformes</taxon>
        <taxon>Phasianidae</taxon>
        <taxon>Perdicinae</taxon>
        <taxon>Coturnix</taxon>
    </lineage>
</organism>
<reference evidence="9" key="2">
    <citation type="submission" date="2025-05" db="UniProtKB">
        <authorList>
            <consortium name="Ensembl"/>
        </authorList>
    </citation>
    <scope>IDENTIFICATION</scope>
</reference>
<dbReference type="AlphaFoldDB" id="A0A8C2SN74"/>
<feature type="transmembrane region" description="Helical" evidence="8">
    <location>
        <begin position="461"/>
        <end position="478"/>
    </location>
</feature>
<evidence type="ECO:0000256" key="6">
    <source>
        <dbReference type="ARBA" id="ARBA00023180"/>
    </source>
</evidence>
<feature type="transmembrane region" description="Helical" evidence="8">
    <location>
        <begin position="365"/>
        <end position="386"/>
    </location>
</feature>
<evidence type="ECO:0000256" key="5">
    <source>
        <dbReference type="ARBA" id="ARBA00023136"/>
    </source>
</evidence>
<dbReference type="InterPro" id="IPR019395">
    <property type="entry name" value="Transmembrane_161A/B"/>
</dbReference>
<proteinExistence type="inferred from homology"/>
<dbReference type="GeneTree" id="ENSGT00390000000672"/>
<dbReference type="Ensembl" id="ENSCJPT00005000676.1">
    <property type="protein sequence ID" value="ENSCJPP00005000361.1"/>
    <property type="gene ID" value="ENSCJPG00005000442.1"/>
</dbReference>
<feature type="compositionally biased region" description="Low complexity" evidence="7">
    <location>
        <begin position="35"/>
        <end position="44"/>
    </location>
</feature>
<feature type="region of interest" description="Disordered" evidence="7">
    <location>
        <begin position="170"/>
        <end position="209"/>
    </location>
</feature>
<dbReference type="GO" id="GO:0002027">
    <property type="term" value="P:regulation of heart rate"/>
    <property type="evidence" value="ECO:0007669"/>
    <property type="project" value="Ensembl"/>
</dbReference>
<evidence type="ECO:0000256" key="3">
    <source>
        <dbReference type="ARBA" id="ARBA00022692"/>
    </source>
</evidence>